<gene>
    <name evidence="1" type="ORF">TQ35_0005885</name>
</gene>
<name>A0ACC6TPC0_9CREN</name>
<comment type="caution">
    <text evidence="1">The sequence shown here is derived from an EMBL/GenBank/DDBJ whole genome shotgun (WGS) entry which is preliminary data.</text>
</comment>
<sequence>MKTYVVAALPVYKMEDVKIVEAVEADFVELRLDYMDKLEVDLDFLERFKDKVILTIRDVREGGVKEIPDEEKEAFLRELHRRGFLYDVEASFLERRRVEYKGKIVSAHYFNSVPSVDELEKTYEKYKEAFVVKFAVVGRGNYKGVLASMLKYDNVAVMPMGVPPLERIAFSILGSRLVYGYVKEPTAPGQMHYKALLEVLKILRNY</sequence>
<evidence type="ECO:0000313" key="1">
    <source>
        <dbReference type="EMBL" id="MEW9491716.1"/>
    </source>
</evidence>
<evidence type="ECO:0000313" key="2">
    <source>
        <dbReference type="Proteomes" id="UP000053480"/>
    </source>
</evidence>
<keyword evidence="1" id="KW-0456">Lyase</keyword>
<dbReference type="Proteomes" id="UP000053480">
    <property type="component" value="Unassembled WGS sequence"/>
</dbReference>
<accession>A0ACC6TPC0</accession>
<dbReference type="EC" id="4.2.1.10" evidence="1"/>
<reference evidence="1" key="1">
    <citation type="submission" date="2024-07" db="EMBL/GenBank/DDBJ databases">
        <title>Metagenome and Metagenome-Assembled Genomes of Archaea from a hot spring from the geothermal field of Los Azufres, Mexico.</title>
        <authorList>
            <person name="Marin-Paredes R."/>
            <person name="Martinez-Romero E."/>
            <person name="Servin-Garciduenas L.E."/>
        </authorList>
    </citation>
    <scope>NUCLEOTIDE SEQUENCE</scope>
    <source>
        <strain evidence="1">AZ1-454</strain>
    </source>
</reference>
<protein>
    <submittedName>
        <fullName evidence="1">Type I 3-dehydroquinate dehydratase</fullName>
        <ecNumber evidence="1">4.2.1.10</ecNumber>
    </submittedName>
</protein>
<dbReference type="EMBL" id="JZWS03000006">
    <property type="protein sequence ID" value="MEW9491716.1"/>
    <property type="molecule type" value="Genomic_DNA"/>
</dbReference>
<organism evidence="1 2">
    <name type="scientific">Candidatus Aramenus sulfurataquae</name>
    <dbReference type="NCBI Taxonomy" id="1326980"/>
    <lineage>
        <taxon>Archaea</taxon>
        <taxon>Thermoproteota</taxon>
        <taxon>Thermoprotei</taxon>
        <taxon>Sulfolobales</taxon>
        <taxon>Sulfolobaceae</taxon>
        <taxon>Candidatus Aramenus</taxon>
    </lineage>
</organism>
<proteinExistence type="predicted"/>